<dbReference type="PANTHER" id="PTHR42703">
    <property type="entry name" value="NADH DEHYDROGENASE"/>
    <property type="match status" value="1"/>
</dbReference>
<feature type="transmembrane region" description="Helical" evidence="8">
    <location>
        <begin position="161"/>
        <end position="183"/>
    </location>
</feature>
<dbReference type="AlphaFoldDB" id="A0A7C4KZ48"/>
<protein>
    <submittedName>
        <fullName evidence="10">Na+/H+ antiporter subunit D</fullName>
    </submittedName>
</protein>
<evidence type="ECO:0000256" key="5">
    <source>
        <dbReference type="ARBA" id="ARBA00022989"/>
    </source>
</evidence>
<feature type="transmembrane region" description="Helical" evidence="8">
    <location>
        <begin position="474"/>
        <end position="496"/>
    </location>
</feature>
<evidence type="ECO:0000256" key="8">
    <source>
        <dbReference type="SAM" id="Phobius"/>
    </source>
</evidence>
<evidence type="ECO:0000256" key="2">
    <source>
        <dbReference type="ARBA" id="ARBA00005346"/>
    </source>
</evidence>
<organism evidence="10">
    <name type="scientific">Bellilinea caldifistulae</name>
    <dbReference type="NCBI Taxonomy" id="360411"/>
    <lineage>
        <taxon>Bacteria</taxon>
        <taxon>Bacillati</taxon>
        <taxon>Chloroflexota</taxon>
        <taxon>Anaerolineae</taxon>
        <taxon>Anaerolineales</taxon>
        <taxon>Anaerolineaceae</taxon>
        <taxon>Bellilinea</taxon>
    </lineage>
</organism>
<keyword evidence="5 8" id="KW-1133">Transmembrane helix</keyword>
<feature type="transmembrane region" description="Helical" evidence="8">
    <location>
        <begin position="237"/>
        <end position="256"/>
    </location>
</feature>
<evidence type="ECO:0000256" key="6">
    <source>
        <dbReference type="ARBA" id="ARBA00023136"/>
    </source>
</evidence>
<dbReference type="InterPro" id="IPR001750">
    <property type="entry name" value="ND/Mrp_TM"/>
</dbReference>
<feature type="transmembrane region" description="Helical" evidence="8">
    <location>
        <begin position="298"/>
        <end position="320"/>
    </location>
</feature>
<dbReference type="GO" id="GO:0005886">
    <property type="term" value="C:plasma membrane"/>
    <property type="evidence" value="ECO:0007669"/>
    <property type="project" value="UniProtKB-SubCell"/>
</dbReference>
<feature type="transmembrane region" description="Helical" evidence="8">
    <location>
        <begin position="405"/>
        <end position="425"/>
    </location>
</feature>
<feature type="transmembrane region" description="Helical" evidence="8">
    <location>
        <begin position="268"/>
        <end position="291"/>
    </location>
</feature>
<feature type="domain" description="NADH:quinone oxidoreductase/Mrp antiporter transmembrane" evidence="9">
    <location>
        <begin position="127"/>
        <end position="417"/>
    </location>
</feature>
<feature type="transmembrane region" description="Helical" evidence="8">
    <location>
        <begin position="6"/>
        <end position="23"/>
    </location>
</feature>
<feature type="transmembrane region" description="Helical" evidence="8">
    <location>
        <begin position="108"/>
        <end position="125"/>
    </location>
</feature>
<dbReference type="PRINTS" id="PR01434">
    <property type="entry name" value="NADHDHGNASE5"/>
</dbReference>
<dbReference type="InterPro" id="IPR050586">
    <property type="entry name" value="CPA3_Na-H_Antiporter_D"/>
</dbReference>
<feature type="transmembrane region" description="Helical" evidence="8">
    <location>
        <begin position="131"/>
        <end position="149"/>
    </location>
</feature>
<gene>
    <name evidence="10" type="ORF">ENT17_06420</name>
</gene>
<feature type="transmembrane region" description="Helical" evidence="8">
    <location>
        <begin position="203"/>
        <end position="225"/>
    </location>
</feature>
<dbReference type="EMBL" id="DSXR01000062">
    <property type="protein sequence ID" value="HGS87239.1"/>
    <property type="molecule type" value="Genomic_DNA"/>
</dbReference>
<keyword evidence="3" id="KW-1003">Cell membrane</keyword>
<keyword evidence="6 8" id="KW-0472">Membrane</keyword>
<evidence type="ECO:0000256" key="7">
    <source>
        <dbReference type="RuleBase" id="RU000320"/>
    </source>
</evidence>
<evidence type="ECO:0000313" key="10">
    <source>
        <dbReference type="EMBL" id="HGS87239.1"/>
    </source>
</evidence>
<accession>A0A7C4KZ48</accession>
<feature type="transmembrane region" description="Helical" evidence="8">
    <location>
        <begin position="67"/>
        <end position="96"/>
    </location>
</feature>
<feature type="transmembrane region" description="Helical" evidence="8">
    <location>
        <begin position="367"/>
        <end position="385"/>
    </location>
</feature>
<feature type="transmembrane region" description="Helical" evidence="8">
    <location>
        <begin position="30"/>
        <end position="47"/>
    </location>
</feature>
<name>A0A7C4KZ48_9CHLR</name>
<feature type="transmembrane region" description="Helical" evidence="8">
    <location>
        <begin position="326"/>
        <end position="346"/>
    </location>
</feature>
<comment type="subcellular location">
    <subcellularLocation>
        <location evidence="1">Cell membrane</location>
        <topology evidence="1">Multi-pass membrane protein</topology>
    </subcellularLocation>
    <subcellularLocation>
        <location evidence="7">Membrane</location>
        <topology evidence="7">Multi-pass membrane protein</topology>
    </subcellularLocation>
</comment>
<dbReference type="NCBIfam" id="NF009306">
    <property type="entry name" value="PRK12663.1"/>
    <property type="match status" value="1"/>
</dbReference>
<comment type="similarity">
    <text evidence="2">Belongs to the CPA3 antiporters (TC 2.A.63) subunit D family.</text>
</comment>
<reference evidence="10" key="1">
    <citation type="journal article" date="2020" name="mSystems">
        <title>Genome- and Community-Level Interaction Insights into Carbon Utilization and Element Cycling Functions of Hydrothermarchaeota in Hydrothermal Sediment.</title>
        <authorList>
            <person name="Zhou Z."/>
            <person name="Liu Y."/>
            <person name="Xu W."/>
            <person name="Pan J."/>
            <person name="Luo Z.H."/>
            <person name="Li M."/>
        </authorList>
    </citation>
    <scope>NUCLEOTIDE SEQUENCE [LARGE SCALE GENOMIC DNA]</scope>
    <source>
        <strain evidence="10">SpSt-556</strain>
    </source>
</reference>
<proteinExistence type="inferred from homology"/>
<keyword evidence="4 7" id="KW-0812">Transmembrane</keyword>
<feature type="transmembrane region" description="Helical" evidence="8">
    <location>
        <begin position="446"/>
        <end position="468"/>
    </location>
</feature>
<comment type="caution">
    <text evidence="10">The sequence shown here is derived from an EMBL/GenBank/DDBJ whole genome shotgun (WGS) entry which is preliminary data.</text>
</comment>
<dbReference type="PANTHER" id="PTHR42703:SF1">
    <property type="entry name" value="NA(+)_H(+) ANTIPORTER SUBUNIT D1"/>
    <property type="match status" value="1"/>
</dbReference>
<evidence type="ECO:0000256" key="3">
    <source>
        <dbReference type="ARBA" id="ARBA00022475"/>
    </source>
</evidence>
<evidence type="ECO:0000259" key="9">
    <source>
        <dbReference type="Pfam" id="PF00361"/>
    </source>
</evidence>
<evidence type="ECO:0000256" key="4">
    <source>
        <dbReference type="ARBA" id="ARBA00022692"/>
    </source>
</evidence>
<sequence length="497" mass="52958">MERVLLPLLIPFLLIILALFAWNTPRVQRLLAVAGSSALLLAALALLQQVQRSGIAVTQIGNWPAPYGITLVADLFSAIMLVITGVVAVLVAIYSLEGIDENRVAHGFYPLFFALLMGVCGAFLTGDIFNLYVWFEVMLMASFVLMALGGERAQLEGAIKYVILNLTSSALFLSATGILYSVAGTLNMADLSIRLGEVNSPGLVTTIAMLYLVAFGIKAAIFPLFFWLPASYHTPPVAVTALFSGLLTKVGVYSLVRVFTLLFLTDVAFTHTILLVLGGFTMVIGVLGAAAQYDIRRLLSFHIISQIGYLLMGLGLYSTAGLASTIFFMGHVIAAKAALFLVAGIIRRVGGSFDLRRIGGLYRDQPWLAVLFLIPALSLAGLPPLSGFFGKLALVRAGLAQGQYAIVAVSLAVSLLTLFSMTKIWMEAFWKPAPQNAPAQNRPAGFKIALVLPALLMGLISVGLGFLAEPAYGLAEQAAGVLMQPALYVAAVLGGVR</sequence>
<evidence type="ECO:0000256" key="1">
    <source>
        <dbReference type="ARBA" id="ARBA00004651"/>
    </source>
</evidence>
<dbReference type="Pfam" id="PF00361">
    <property type="entry name" value="Proton_antipo_M"/>
    <property type="match status" value="1"/>
</dbReference>